<gene>
    <name evidence="2" type="ORF">QJS04_geneDACA011353</name>
</gene>
<evidence type="ECO:0000313" key="3">
    <source>
        <dbReference type="Proteomes" id="UP001179952"/>
    </source>
</evidence>
<feature type="transmembrane region" description="Helical" evidence="1">
    <location>
        <begin position="89"/>
        <end position="111"/>
    </location>
</feature>
<evidence type="ECO:0000256" key="1">
    <source>
        <dbReference type="SAM" id="Phobius"/>
    </source>
</evidence>
<proteinExistence type="predicted"/>
<organism evidence="2 3">
    <name type="scientific">Acorus gramineus</name>
    <name type="common">Dwarf sweet flag</name>
    <dbReference type="NCBI Taxonomy" id="55184"/>
    <lineage>
        <taxon>Eukaryota</taxon>
        <taxon>Viridiplantae</taxon>
        <taxon>Streptophyta</taxon>
        <taxon>Embryophyta</taxon>
        <taxon>Tracheophyta</taxon>
        <taxon>Spermatophyta</taxon>
        <taxon>Magnoliopsida</taxon>
        <taxon>Liliopsida</taxon>
        <taxon>Acoraceae</taxon>
        <taxon>Acorus</taxon>
    </lineage>
</organism>
<dbReference type="AlphaFoldDB" id="A0AAV9AMN2"/>
<accession>A0AAV9AMN2</accession>
<reference evidence="2" key="2">
    <citation type="submission" date="2023-06" db="EMBL/GenBank/DDBJ databases">
        <authorList>
            <person name="Ma L."/>
            <person name="Liu K.-W."/>
            <person name="Li Z."/>
            <person name="Hsiao Y.-Y."/>
            <person name="Qi Y."/>
            <person name="Fu T."/>
            <person name="Tang G."/>
            <person name="Zhang D."/>
            <person name="Sun W.-H."/>
            <person name="Liu D.-K."/>
            <person name="Li Y."/>
            <person name="Chen G.-Z."/>
            <person name="Liu X.-D."/>
            <person name="Liao X.-Y."/>
            <person name="Jiang Y.-T."/>
            <person name="Yu X."/>
            <person name="Hao Y."/>
            <person name="Huang J."/>
            <person name="Zhao X.-W."/>
            <person name="Ke S."/>
            <person name="Chen Y.-Y."/>
            <person name="Wu W.-L."/>
            <person name="Hsu J.-L."/>
            <person name="Lin Y.-F."/>
            <person name="Huang M.-D."/>
            <person name="Li C.-Y."/>
            <person name="Huang L."/>
            <person name="Wang Z.-W."/>
            <person name="Zhao X."/>
            <person name="Zhong W.-Y."/>
            <person name="Peng D.-H."/>
            <person name="Ahmad S."/>
            <person name="Lan S."/>
            <person name="Zhang J.-S."/>
            <person name="Tsai W.-C."/>
            <person name="Van De Peer Y."/>
            <person name="Liu Z.-J."/>
        </authorList>
    </citation>
    <scope>NUCLEOTIDE SEQUENCE</scope>
    <source>
        <strain evidence="2">SCP</strain>
        <tissue evidence="2">Leaves</tissue>
    </source>
</reference>
<sequence length="132" mass="14560">MQRLGQMQQQYGQAAVAAAALRHQQQQQAMYGQVNFSGTQIQQQQQQMSRPGQIGQGGGGQLPMLSGQAVQFNLQSQLLAGQVLIQRNLFLIAPLVIDVVFFGKLGLFLSIGSEVVFSLQSVELWFFFLENS</sequence>
<comment type="caution">
    <text evidence="2">The sequence shown here is derived from an EMBL/GenBank/DDBJ whole genome shotgun (WGS) entry which is preliminary data.</text>
</comment>
<dbReference type="Proteomes" id="UP001179952">
    <property type="component" value="Unassembled WGS sequence"/>
</dbReference>
<evidence type="ECO:0000313" key="2">
    <source>
        <dbReference type="EMBL" id="KAK1265603.1"/>
    </source>
</evidence>
<keyword evidence="3" id="KW-1185">Reference proteome</keyword>
<dbReference type="EMBL" id="JAUJYN010000008">
    <property type="protein sequence ID" value="KAK1265603.1"/>
    <property type="molecule type" value="Genomic_DNA"/>
</dbReference>
<keyword evidence="1" id="KW-0812">Transmembrane</keyword>
<keyword evidence="1" id="KW-0472">Membrane</keyword>
<reference evidence="2" key="1">
    <citation type="journal article" date="2023" name="Nat. Commun.">
        <title>Diploid and tetraploid genomes of Acorus and the evolution of monocots.</title>
        <authorList>
            <person name="Ma L."/>
            <person name="Liu K.W."/>
            <person name="Li Z."/>
            <person name="Hsiao Y.Y."/>
            <person name="Qi Y."/>
            <person name="Fu T."/>
            <person name="Tang G.D."/>
            <person name="Zhang D."/>
            <person name="Sun W.H."/>
            <person name="Liu D.K."/>
            <person name="Li Y."/>
            <person name="Chen G.Z."/>
            <person name="Liu X.D."/>
            <person name="Liao X.Y."/>
            <person name="Jiang Y.T."/>
            <person name="Yu X."/>
            <person name="Hao Y."/>
            <person name="Huang J."/>
            <person name="Zhao X.W."/>
            <person name="Ke S."/>
            <person name="Chen Y.Y."/>
            <person name="Wu W.L."/>
            <person name="Hsu J.L."/>
            <person name="Lin Y.F."/>
            <person name="Huang M.D."/>
            <person name="Li C.Y."/>
            <person name="Huang L."/>
            <person name="Wang Z.W."/>
            <person name="Zhao X."/>
            <person name="Zhong W.Y."/>
            <person name="Peng D.H."/>
            <person name="Ahmad S."/>
            <person name="Lan S."/>
            <person name="Zhang J.S."/>
            <person name="Tsai W.C."/>
            <person name="Van de Peer Y."/>
            <person name="Liu Z.J."/>
        </authorList>
    </citation>
    <scope>NUCLEOTIDE SEQUENCE</scope>
    <source>
        <strain evidence="2">SCP</strain>
    </source>
</reference>
<protein>
    <submittedName>
        <fullName evidence="2">Uncharacterized protein</fullName>
    </submittedName>
</protein>
<keyword evidence="1" id="KW-1133">Transmembrane helix</keyword>
<name>A0AAV9AMN2_ACOGR</name>